<gene>
    <name evidence="1" type="ORF">EVAR_36327_1</name>
</gene>
<comment type="caution">
    <text evidence="1">The sequence shown here is derived from an EMBL/GenBank/DDBJ whole genome shotgun (WGS) entry which is preliminary data.</text>
</comment>
<organism evidence="1 2">
    <name type="scientific">Eumeta variegata</name>
    <name type="common">Bagworm moth</name>
    <name type="synonym">Eumeta japonica</name>
    <dbReference type="NCBI Taxonomy" id="151549"/>
    <lineage>
        <taxon>Eukaryota</taxon>
        <taxon>Metazoa</taxon>
        <taxon>Ecdysozoa</taxon>
        <taxon>Arthropoda</taxon>
        <taxon>Hexapoda</taxon>
        <taxon>Insecta</taxon>
        <taxon>Pterygota</taxon>
        <taxon>Neoptera</taxon>
        <taxon>Endopterygota</taxon>
        <taxon>Lepidoptera</taxon>
        <taxon>Glossata</taxon>
        <taxon>Ditrysia</taxon>
        <taxon>Tineoidea</taxon>
        <taxon>Psychidae</taxon>
        <taxon>Oiketicinae</taxon>
        <taxon>Eumeta</taxon>
    </lineage>
</organism>
<accession>A0A4C1VKH9</accession>
<proteinExistence type="predicted"/>
<evidence type="ECO:0000313" key="2">
    <source>
        <dbReference type="Proteomes" id="UP000299102"/>
    </source>
</evidence>
<sequence length="169" mass="18816">MFTKQNQKIRKAKLGCSDTTLLSFGCSHVCAPSSDNMLRKAIVLGLASRRRMLTQRLAGNNQNLLKKQFRGVNESRWLSPPMDISNRGGLTSVFSDLVGENRISVGGLIDGNGMRCWRGELDHRNSDSQHNSGSCYFMSALYESVVSHRSSWHISCCNQVDHITALLLL</sequence>
<dbReference type="AlphaFoldDB" id="A0A4C1VKH9"/>
<reference evidence="1 2" key="1">
    <citation type="journal article" date="2019" name="Commun. Biol.">
        <title>The bagworm genome reveals a unique fibroin gene that provides high tensile strength.</title>
        <authorList>
            <person name="Kono N."/>
            <person name="Nakamura H."/>
            <person name="Ohtoshi R."/>
            <person name="Tomita M."/>
            <person name="Numata K."/>
            <person name="Arakawa K."/>
        </authorList>
    </citation>
    <scope>NUCLEOTIDE SEQUENCE [LARGE SCALE GENOMIC DNA]</scope>
</reference>
<keyword evidence="2" id="KW-1185">Reference proteome</keyword>
<name>A0A4C1VKH9_EUMVA</name>
<dbReference type="EMBL" id="BGZK01000347">
    <property type="protein sequence ID" value="GBP38374.1"/>
    <property type="molecule type" value="Genomic_DNA"/>
</dbReference>
<protein>
    <submittedName>
        <fullName evidence="1">Uncharacterized protein</fullName>
    </submittedName>
</protein>
<evidence type="ECO:0000313" key="1">
    <source>
        <dbReference type="EMBL" id="GBP38374.1"/>
    </source>
</evidence>
<dbReference type="Proteomes" id="UP000299102">
    <property type="component" value="Unassembled WGS sequence"/>
</dbReference>